<dbReference type="NCBIfam" id="TIGR01764">
    <property type="entry name" value="excise"/>
    <property type="match status" value="1"/>
</dbReference>
<dbReference type="InterPro" id="IPR010093">
    <property type="entry name" value="SinI_DNA-bd"/>
</dbReference>
<dbReference type="RefSeq" id="WP_189973135.1">
    <property type="nucleotide sequence ID" value="NZ_BMVL01000015.1"/>
</dbReference>
<evidence type="ECO:0000313" key="2">
    <source>
        <dbReference type="EMBL" id="MBP2040242.1"/>
    </source>
</evidence>
<organism evidence="2 3">
    <name type="scientific">Streptomyces avidinii</name>
    <dbReference type="NCBI Taxonomy" id="1895"/>
    <lineage>
        <taxon>Bacteria</taxon>
        <taxon>Bacillati</taxon>
        <taxon>Actinomycetota</taxon>
        <taxon>Actinomycetes</taxon>
        <taxon>Kitasatosporales</taxon>
        <taxon>Streptomycetaceae</taxon>
        <taxon>Streptomyces</taxon>
    </lineage>
</organism>
<comment type="caution">
    <text evidence="2">The sequence shown here is derived from an EMBL/GenBank/DDBJ whole genome shotgun (WGS) entry which is preliminary data.</text>
</comment>
<keyword evidence="3" id="KW-1185">Reference proteome</keyword>
<dbReference type="Pfam" id="PF12728">
    <property type="entry name" value="HTH_17"/>
    <property type="match status" value="1"/>
</dbReference>
<dbReference type="Proteomes" id="UP001519310">
    <property type="component" value="Unassembled WGS sequence"/>
</dbReference>
<accession>A0ABS4LDS5</accession>
<dbReference type="SUPFAM" id="SSF46955">
    <property type="entry name" value="Putative DNA-binding domain"/>
    <property type="match status" value="1"/>
</dbReference>
<sequence length="66" mass="7289">MTTAAQPIDRVLYKVEAAAELLSLGRSTVYELMATGELPFVKLGRARRIRRADLDAFAAQLQPQSI</sequence>
<evidence type="ECO:0000259" key="1">
    <source>
        <dbReference type="Pfam" id="PF12728"/>
    </source>
</evidence>
<gene>
    <name evidence="2" type="ORF">J2Z77_006095</name>
</gene>
<evidence type="ECO:0000313" key="3">
    <source>
        <dbReference type="Proteomes" id="UP001519310"/>
    </source>
</evidence>
<reference evidence="2 3" key="1">
    <citation type="submission" date="2021-03" db="EMBL/GenBank/DDBJ databases">
        <title>Genomic Encyclopedia of Type Strains, Phase IV (KMG-IV): sequencing the most valuable type-strain genomes for metagenomic binning, comparative biology and taxonomic classification.</title>
        <authorList>
            <person name="Goeker M."/>
        </authorList>
    </citation>
    <scope>NUCLEOTIDE SEQUENCE [LARGE SCALE GENOMIC DNA]</scope>
    <source>
        <strain evidence="2 3">DSM 40526</strain>
    </source>
</reference>
<name>A0ABS4LDS5_STRAV</name>
<proteinExistence type="predicted"/>
<feature type="domain" description="Helix-turn-helix" evidence="1">
    <location>
        <begin position="12"/>
        <end position="60"/>
    </location>
</feature>
<dbReference type="InterPro" id="IPR041657">
    <property type="entry name" value="HTH_17"/>
</dbReference>
<protein>
    <submittedName>
        <fullName evidence="2">Excisionase family DNA binding protein</fullName>
    </submittedName>
</protein>
<dbReference type="EMBL" id="JAGGLQ010000016">
    <property type="protein sequence ID" value="MBP2040242.1"/>
    <property type="molecule type" value="Genomic_DNA"/>
</dbReference>
<dbReference type="InterPro" id="IPR009061">
    <property type="entry name" value="DNA-bd_dom_put_sf"/>
</dbReference>